<dbReference type="InterPro" id="IPR036188">
    <property type="entry name" value="FAD/NAD-bd_sf"/>
</dbReference>
<name>A0A848DIC8_9PSEU</name>
<dbReference type="Gene3D" id="3.50.50.60">
    <property type="entry name" value="FAD/NAD(P)-binding domain"/>
    <property type="match status" value="2"/>
</dbReference>
<keyword evidence="5" id="KW-0521">NADP</keyword>
<dbReference type="GO" id="GO:0016709">
    <property type="term" value="F:oxidoreductase activity, acting on paired donors, with incorporation or reduction of molecular oxygen, NAD(P)H as one donor, and incorporation of one atom of oxygen"/>
    <property type="evidence" value="ECO:0007669"/>
    <property type="project" value="UniProtKB-ARBA"/>
</dbReference>
<evidence type="ECO:0000313" key="9">
    <source>
        <dbReference type="Proteomes" id="UP000586918"/>
    </source>
</evidence>
<comment type="caution">
    <text evidence="8">The sequence shown here is derived from an EMBL/GenBank/DDBJ whole genome shotgun (WGS) entry which is preliminary data.</text>
</comment>
<proteinExistence type="inferred from homology"/>
<evidence type="ECO:0000256" key="1">
    <source>
        <dbReference type="ARBA" id="ARBA00001974"/>
    </source>
</evidence>
<organism evidence="8 9">
    <name type="scientific">Pseudonocardia bannensis</name>
    <dbReference type="NCBI Taxonomy" id="630973"/>
    <lineage>
        <taxon>Bacteria</taxon>
        <taxon>Bacillati</taxon>
        <taxon>Actinomycetota</taxon>
        <taxon>Actinomycetes</taxon>
        <taxon>Pseudonocardiales</taxon>
        <taxon>Pseudonocardiaceae</taxon>
        <taxon>Pseudonocardia</taxon>
    </lineage>
</organism>
<comment type="similarity">
    <text evidence="2">Belongs to the FAD-binding monooxygenase family.</text>
</comment>
<evidence type="ECO:0000256" key="7">
    <source>
        <dbReference type="ARBA" id="ARBA00023033"/>
    </source>
</evidence>
<protein>
    <submittedName>
        <fullName evidence="8">NAD(P)/FAD-dependent oxidoreductase</fullName>
    </submittedName>
</protein>
<evidence type="ECO:0000256" key="5">
    <source>
        <dbReference type="ARBA" id="ARBA00022857"/>
    </source>
</evidence>
<dbReference type="PRINTS" id="PR00411">
    <property type="entry name" value="PNDRDTASEI"/>
</dbReference>
<evidence type="ECO:0000256" key="4">
    <source>
        <dbReference type="ARBA" id="ARBA00022827"/>
    </source>
</evidence>
<dbReference type="RefSeq" id="WP_169413158.1">
    <property type="nucleotide sequence ID" value="NZ_JAAXKZ010000039.1"/>
</dbReference>
<keyword evidence="4" id="KW-0274">FAD</keyword>
<sequence length="564" mass="63559">MVENTENDGVHKRSTTDVVIVGAGAAGLYALYRLRKEGYACRVFDSADGVGGTWHWNRYPGCRVDVESVEYNYMFDPELDQEWEWSERYAAQPELLSYFNHVADRFDLRQDITLETRVESAVFDEESSSWDIRTDRGHAVRSRFLIMATGFLSAPSKPAFEGLEDFAGEVYHSGTWPREEVDFNGKRVAIIGTGSTAVQMTPIIAEQAAHLTVFQRTAPYIIPLRNCPMPAEYLDRVKANYDKWRAAQRQHPTGALALNFDIGAVETRLWNELTLEEREAGFNVRWENGGLALLLNTWPDLFVNPVANETVAEWVREKTRERIHDPELAEVMMPRDFPFGTKRLIADSGYYEAFARDNVELLDAKANPIERFSKRGLIAGGQEYEFDVVILATGFDAVTGAMLRVDIRGRRGLPVAEHWSTGPRTALGLMTAGFPNLFFLDGPGSPAPLYHPILLSELQTEWITNAFAHMRDRGASTIEPTDTLEHEYSEHLDEIANATLFPRANSWYMSANIPGKPRKCLMYLAGGLEYRRRINEAAAKCYSGFLFSHAGVKDAEREPAVAHA</sequence>
<keyword evidence="7" id="KW-0503">Monooxygenase</keyword>
<dbReference type="Proteomes" id="UP000586918">
    <property type="component" value="Unassembled WGS sequence"/>
</dbReference>
<keyword evidence="3" id="KW-0285">Flavoprotein</keyword>
<evidence type="ECO:0000256" key="3">
    <source>
        <dbReference type="ARBA" id="ARBA00022630"/>
    </source>
</evidence>
<dbReference type="AlphaFoldDB" id="A0A848DIC8"/>
<evidence type="ECO:0000313" key="8">
    <source>
        <dbReference type="EMBL" id="NMH92448.1"/>
    </source>
</evidence>
<dbReference type="EMBL" id="JAAXKZ010000039">
    <property type="protein sequence ID" value="NMH92448.1"/>
    <property type="molecule type" value="Genomic_DNA"/>
</dbReference>
<reference evidence="8 9" key="1">
    <citation type="submission" date="2020-04" db="EMBL/GenBank/DDBJ databases">
        <authorList>
            <person name="Klaysubun C."/>
            <person name="Duangmal K."/>
            <person name="Lipun K."/>
        </authorList>
    </citation>
    <scope>NUCLEOTIDE SEQUENCE [LARGE SCALE GENOMIC DNA]</scope>
    <source>
        <strain evidence="8 9">DSM 45300</strain>
    </source>
</reference>
<keyword evidence="9" id="KW-1185">Reference proteome</keyword>
<gene>
    <name evidence="8" type="ORF">HF519_12875</name>
</gene>
<accession>A0A848DIC8</accession>
<keyword evidence="6" id="KW-0560">Oxidoreductase</keyword>
<comment type="cofactor">
    <cofactor evidence="1">
        <name>FAD</name>
        <dbReference type="ChEBI" id="CHEBI:57692"/>
    </cofactor>
</comment>
<dbReference type="SUPFAM" id="SSF51905">
    <property type="entry name" value="FAD/NAD(P)-binding domain"/>
    <property type="match status" value="2"/>
</dbReference>
<evidence type="ECO:0000256" key="6">
    <source>
        <dbReference type="ARBA" id="ARBA00023002"/>
    </source>
</evidence>
<dbReference type="PANTHER" id="PTHR43098">
    <property type="entry name" value="L-ORNITHINE N(5)-MONOOXYGENASE-RELATED"/>
    <property type="match status" value="1"/>
</dbReference>
<dbReference type="InterPro" id="IPR050775">
    <property type="entry name" value="FAD-binding_Monooxygenases"/>
</dbReference>
<evidence type="ECO:0000256" key="2">
    <source>
        <dbReference type="ARBA" id="ARBA00010139"/>
    </source>
</evidence>
<dbReference type="Pfam" id="PF13738">
    <property type="entry name" value="Pyr_redox_3"/>
    <property type="match status" value="1"/>
</dbReference>
<dbReference type="PANTHER" id="PTHR43098:SF3">
    <property type="entry name" value="L-ORNITHINE N(5)-MONOOXYGENASE-RELATED"/>
    <property type="match status" value="1"/>
</dbReference>